<dbReference type="SUPFAM" id="SSF57959">
    <property type="entry name" value="Leucine zipper domain"/>
    <property type="match status" value="1"/>
</dbReference>
<evidence type="ECO:0000259" key="2">
    <source>
        <dbReference type="PROSITE" id="PS00036"/>
    </source>
</evidence>
<organism evidence="3 4">
    <name type="scientific">Cyclostephanos tholiformis</name>
    <dbReference type="NCBI Taxonomy" id="382380"/>
    <lineage>
        <taxon>Eukaryota</taxon>
        <taxon>Sar</taxon>
        <taxon>Stramenopiles</taxon>
        <taxon>Ochrophyta</taxon>
        <taxon>Bacillariophyta</taxon>
        <taxon>Coscinodiscophyceae</taxon>
        <taxon>Thalassiosirophycidae</taxon>
        <taxon>Stephanodiscales</taxon>
        <taxon>Stephanodiscaceae</taxon>
        <taxon>Cyclostephanos</taxon>
    </lineage>
</organism>
<dbReference type="EMBL" id="JALLPB020000122">
    <property type="protein sequence ID" value="KAL3816985.1"/>
    <property type="molecule type" value="Genomic_DNA"/>
</dbReference>
<gene>
    <name evidence="3" type="ORF">ACHAXA_010105</name>
</gene>
<dbReference type="InterPro" id="IPR004827">
    <property type="entry name" value="bZIP"/>
</dbReference>
<feature type="region of interest" description="Disordered" evidence="1">
    <location>
        <begin position="97"/>
        <end position="131"/>
    </location>
</feature>
<feature type="region of interest" description="Disordered" evidence="1">
    <location>
        <begin position="187"/>
        <end position="210"/>
    </location>
</feature>
<evidence type="ECO:0000313" key="4">
    <source>
        <dbReference type="Proteomes" id="UP001530377"/>
    </source>
</evidence>
<evidence type="ECO:0000313" key="3">
    <source>
        <dbReference type="EMBL" id="KAL3816985.1"/>
    </source>
</evidence>
<sequence length="330" mass="36946">MTSQMSTVSAAVTPAAVPSAVLSLAEDYHAVAAIIPAPAARKRRRENEDDTDDARTTETETASAIATDDEVFLLPAPLVAAQPIVTVLPSRGGISSNKRPQLKYDPSVPMTREQTSAWRREQRRKRNRESAAACRRRQRELVSVLEVEVASWRHKFEHALAQVRTRDGEDAAAELEAELERTFVLQPRKTTEEDYGGRRDSPSPPPTRPFPDVTYSASTMIGHDATNIVSPSYDRSNERFLDEHHFMTTRDEDLHFPILEDHIEVKSTNFPGANPPDQHPTVIKSRRAENRRHLNELITTSAEVKRLLRGALGDWTVDFMTCGGYGNLTQ</sequence>
<feature type="domain" description="BZIP" evidence="2">
    <location>
        <begin position="123"/>
        <end position="137"/>
    </location>
</feature>
<feature type="region of interest" description="Disordered" evidence="1">
    <location>
        <begin position="38"/>
        <end position="61"/>
    </location>
</feature>
<dbReference type="Proteomes" id="UP001530377">
    <property type="component" value="Unassembled WGS sequence"/>
</dbReference>
<dbReference type="AlphaFoldDB" id="A0ABD3RXS3"/>
<name>A0ABD3RXS3_9STRA</name>
<evidence type="ECO:0000256" key="1">
    <source>
        <dbReference type="SAM" id="MobiDB-lite"/>
    </source>
</evidence>
<dbReference type="InterPro" id="IPR046347">
    <property type="entry name" value="bZIP_sf"/>
</dbReference>
<dbReference type="Gene3D" id="1.20.5.170">
    <property type="match status" value="1"/>
</dbReference>
<comment type="caution">
    <text evidence="3">The sequence shown here is derived from an EMBL/GenBank/DDBJ whole genome shotgun (WGS) entry which is preliminary data.</text>
</comment>
<keyword evidence="4" id="KW-1185">Reference proteome</keyword>
<proteinExistence type="predicted"/>
<feature type="compositionally biased region" description="Basic and acidic residues" evidence="1">
    <location>
        <begin position="189"/>
        <end position="201"/>
    </location>
</feature>
<protein>
    <recommendedName>
        <fullName evidence="2">BZIP domain-containing protein</fullName>
    </recommendedName>
</protein>
<reference evidence="3 4" key="1">
    <citation type="submission" date="2024-10" db="EMBL/GenBank/DDBJ databases">
        <title>Updated reference genomes for cyclostephanoid diatoms.</title>
        <authorList>
            <person name="Roberts W.R."/>
            <person name="Alverson A.J."/>
        </authorList>
    </citation>
    <scope>NUCLEOTIDE SEQUENCE [LARGE SCALE GENOMIC DNA]</scope>
    <source>
        <strain evidence="3 4">AJA228-03</strain>
    </source>
</reference>
<dbReference type="PROSITE" id="PS00036">
    <property type="entry name" value="BZIP_BASIC"/>
    <property type="match status" value="1"/>
</dbReference>
<accession>A0ABD3RXS3</accession>